<feature type="domain" description="Amidohydrolase-related" evidence="2">
    <location>
        <begin position="24"/>
        <end position="219"/>
    </location>
</feature>
<evidence type="ECO:0000313" key="3">
    <source>
        <dbReference type="EMBL" id="KNY27412.1"/>
    </source>
</evidence>
<gene>
    <name evidence="3" type="ORF">Bccel_2683</name>
</gene>
<dbReference type="SUPFAM" id="SSF51556">
    <property type="entry name" value="Metallo-dependent hydrolases"/>
    <property type="match status" value="1"/>
</dbReference>
<dbReference type="RefSeq" id="WP_081926972.1">
    <property type="nucleotide sequence ID" value="NZ_JQKC01000019.1"/>
</dbReference>
<keyword evidence="4" id="KW-1185">Reference proteome</keyword>
<dbReference type="Gene3D" id="3.20.20.140">
    <property type="entry name" value="Metal-dependent hydrolases"/>
    <property type="match status" value="1"/>
</dbReference>
<dbReference type="OrthoDB" id="9771932at2"/>
<dbReference type="GO" id="GO:0016787">
    <property type="term" value="F:hydrolase activity"/>
    <property type="evidence" value="ECO:0007669"/>
    <property type="project" value="UniProtKB-KW"/>
</dbReference>
<comment type="caution">
    <text evidence="3">The sequence shown here is derived from an EMBL/GenBank/DDBJ whole genome shotgun (WGS) entry which is preliminary data.</text>
</comment>
<evidence type="ECO:0000259" key="2">
    <source>
        <dbReference type="Pfam" id="PF04909"/>
    </source>
</evidence>
<organism evidence="3 4">
    <name type="scientific">Pseudobacteroides cellulosolvens ATCC 35603 = DSM 2933</name>
    <dbReference type="NCBI Taxonomy" id="398512"/>
    <lineage>
        <taxon>Bacteria</taxon>
        <taxon>Bacillati</taxon>
        <taxon>Bacillota</taxon>
        <taxon>Clostridia</taxon>
        <taxon>Eubacteriales</taxon>
        <taxon>Oscillospiraceae</taxon>
        <taxon>Pseudobacteroides</taxon>
    </lineage>
</organism>
<dbReference type="AlphaFoldDB" id="A0A0L6JPV1"/>
<dbReference type="GO" id="GO:0005737">
    <property type="term" value="C:cytoplasm"/>
    <property type="evidence" value="ECO:0007669"/>
    <property type="project" value="TreeGrafter"/>
</dbReference>
<dbReference type="GO" id="GO:0016831">
    <property type="term" value="F:carboxy-lyase activity"/>
    <property type="evidence" value="ECO:0007669"/>
    <property type="project" value="InterPro"/>
</dbReference>
<dbReference type="PANTHER" id="PTHR21240:SF28">
    <property type="entry name" value="ISO-OROTATE DECARBOXYLASE (EUROFUNG)"/>
    <property type="match status" value="1"/>
</dbReference>
<dbReference type="Pfam" id="PF04909">
    <property type="entry name" value="Amidohydro_2"/>
    <property type="match status" value="1"/>
</dbReference>
<dbReference type="GO" id="GO:0019748">
    <property type="term" value="P:secondary metabolic process"/>
    <property type="evidence" value="ECO:0007669"/>
    <property type="project" value="TreeGrafter"/>
</dbReference>
<dbReference type="CDD" id="cd01292">
    <property type="entry name" value="metallo-dependent_hydrolases"/>
    <property type="match status" value="1"/>
</dbReference>
<evidence type="ECO:0000313" key="4">
    <source>
        <dbReference type="Proteomes" id="UP000036923"/>
    </source>
</evidence>
<evidence type="ECO:0000256" key="1">
    <source>
        <dbReference type="ARBA" id="ARBA00023239"/>
    </source>
</evidence>
<proteinExistence type="predicted"/>
<dbReference type="Proteomes" id="UP000036923">
    <property type="component" value="Unassembled WGS sequence"/>
</dbReference>
<keyword evidence="1" id="KW-0456">Lyase</keyword>
<protein>
    <submittedName>
        <fullName evidence="3">Amidohydrolase 2</fullName>
    </submittedName>
</protein>
<sequence length="222" mass="25047">MKKAGVDYSVLLPIATKPSQTEVINNWAASICGDGIIAFGSIHPDHTEWKKELKRIKDLGLKGIKLHPDYQLFYIDDKRMYPIYEYMFSLGLVLVFHAGRDIGLPEPYHCTPDRLYKLVCDFNGAKIIAAHMGSFAYWDDVEKYLVGTDIYFDTSYSLGCISDDQAKRIILNHGYEKVLFATDSPWTDQSEEIDKLRNLKLGTKAESAILGENACKLLGGKL</sequence>
<dbReference type="PATRIC" id="fig|398512.5.peg.2792"/>
<dbReference type="EMBL" id="LGTC01000001">
    <property type="protein sequence ID" value="KNY27412.1"/>
    <property type="molecule type" value="Genomic_DNA"/>
</dbReference>
<accession>A0A0L6JPV1</accession>
<dbReference type="InterPro" id="IPR032465">
    <property type="entry name" value="ACMSD"/>
</dbReference>
<reference evidence="4" key="1">
    <citation type="submission" date="2015-07" db="EMBL/GenBank/DDBJ databases">
        <title>Near-Complete Genome Sequence of the Cellulolytic Bacterium Bacteroides (Pseudobacteroides) cellulosolvens ATCC 35603.</title>
        <authorList>
            <person name="Dassa B."/>
            <person name="Utturkar S.M."/>
            <person name="Klingeman D.M."/>
            <person name="Hurt R.A."/>
            <person name="Keller M."/>
            <person name="Xu J."/>
            <person name="Reddy Y.H.K."/>
            <person name="Borovok I."/>
            <person name="Grinberg I.R."/>
            <person name="Lamed R."/>
            <person name="Zhivin O."/>
            <person name="Bayer E.A."/>
            <person name="Brown S.D."/>
        </authorList>
    </citation>
    <scope>NUCLEOTIDE SEQUENCE [LARGE SCALE GENOMIC DNA]</scope>
    <source>
        <strain evidence="4">DSM 2933</strain>
    </source>
</reference>
<dbReference type="InterPro" id="IPR006680">
    <property type="entry name" value="Amidohydro-rel"/>
</dbReference>
<keyword evidence="3" id="KW-0378">Hydrolase</keyword>
<dbReference type="eggNOG" id="COG2159">
    <property type="taxonomic scope" value="Bacteria"/>
</dbReference>
<dbReference type="STRING" id="398512.Bccel_2683"/>
<dbReference type="InterPro" id="IPR032466">
    <property type="entry name" value="Metal_Hydrolase"/>
</dbReference>
<name>A0A0L6JPV1_9FIRM</name>
<dbReference type="PANTHER" id="PTHR21240">
    <property type="entry name" value="2-AMINO-3-CARBOXYLMUCONATE-6-SEMIALDEHYDE DECARBOXYLASE"/>
    <property type="match status" value="1"/>
</dbReference>